<gene>
    <name evidence="4" type="ORF">PCAR00345_LOCUS40928</name>
</gene>
<dbReference type="Gene3D" id="1.10.238.10">
    <property type="entry name" value="EF-hand"/>
    <property type="match status" value="1"/>
</dbReference>
<dbReference type="SUPFAM" id="SSF47473">
    <property type="entry name" value="EF-hand"/>
    <property type="match status" value="1"/>
</dbReference>
<reference evidence="4" key="1">
    <citation type="submission" date="2021-01" db="EMBL/GenBank/DDBJ databases">
        <authorList>
            <person name="Corre E."/>
            <person name="Pelletier E."/>
            <person name="Niang G."/>
            <person name="Scheremetjew M."/>
            <person name="Finn R."/>
            <person name="Kale V."/>
            <person name="Holt S."/>
            <person name="Cochrane G."/>
            <person name="Meng A."/>
            <person name="Brown T."/>
            <person name="Cohen L."/>
        </authorList>
    </citation>
    <scope>NUCLEOTIDE SEQUENCE</scope>
    <source>
        <strain evidence="4">CCMP645</strain>
    </source>
</reference>
<feature type="domain" description="EF-hand" evidence="3">
    <location>
        <begin position="138"/>
        <end position="166"/>
    </location>
</feature>
<evidence type="ECO:0000256" key="1">
    <source>
        <dbReference type="ARBA" id="ARBA00022837"/>
    </source>
</evidence>
<evidence type="ECO:0000313" key="4">
    <source>
        <dbReference type="EMBL" id="CAE0788220.1"/>
    </source>
</evidence>
<dbReference type="PROSITE" id="PS00018">
    <property type="entry name" value="EF_HAND_1"/>
    <property type="match status" value="2"/>
</dbReference>
<feature type="region of interest" description="Disordered" evidence="2">
    <location>
        <begin position="96"/>
        <end position="123"/>
    </location>
</feature>
<feature type="domain" description="EF-hand" evidence="3">
    <location>
        <begin position="214"/>
        <end position="249"/>
    </location>
</feature>
<dbReference type="SMART" id="SM00054">
    <property type="entry name" value="EFh"/>
    <property type="match status" value="2"/>
</dbReference>
<dbReference type="Pfam" id="PF13202">
    <property type="entry name" value="EF-hand_5"/>
    <property type="match status" value="2"/>
</dbReference>
<dbReference type="PROSITE" id="PS50222">
    <property type="entry name" value="EF_HAND_2"/>
    <property type="match status" value="2"/>
</dbReference>
<proteinExistence type="predicted"/>
<name>A0A7S4C681_CHRCT</name>
<protein>
    <recommendedName>
        <fullName evidence="3">EF-hand domain-containing protein</fullName>
    </recommendedName>
</protein>
<accession>A0A7S4C681</accession>
<evidence type="ECO:0000256" key="2">
    <source>
        <dbReference type="SAM" id="MobiDB-lite"/>
    </source>
</evidence>
<dbReference type="InterPro" id="IPR002048">
    <property type="entry name" value="EF_hand_dom"/>
</dbReference>
<sequence>MRFTTRSVCSWHANACATRMHQLLNASATRMHQLLPCAFNSVQYSLGSKEASLTLRRGRWHACATFRRHLHLSHQQAPGCEAALCSQRTVRPDSASPIASGHCSPMSSPNSNARKLGRHNPTGGAAVSSNVLAHLTSAVFRDADTNGDGVLSPQEITAFLARHRLKHVATSMSIVLTTSGAESLSVEDFKAALLRTQLVTFDKEATEYGVHRALEPLVSAAFFDHADANKDGSVTLDEVEQLFADLGVCDAAGAESRFLQYTGGKERALSKRQFARLLTGEGLMRVTLSATQYCRGGI</sequence>
<keyword evidence="1" id="KW-0106">Calcium</keyword>
<dbReference type="InterPro" id="IPR018247">
    <property type="entry name" value="EF_Hand_1_Ca_BS"/>
</dbReference>
<dbReference type="InterPro" id="IPR011992">
    <property type="entry name" value="EF-hand-dom_pair"/>
</dbReference>
<dbReference type="GO" id="GO:0005509">
    <property type="term" value="F:calcium ion binding"/>
    <property type="evidence" value="ECO:0007669"/>
    <property type="project" value="InterPro"/>
</dbReference>
<evidence type="ECO:0000259" key="3">
    <source>
        <dbReference type="PROSITE" id="PS50222"/>
    </source>
</evidence>
<organism evidence="4">
    <name type="scientific">Chrysotila carterae</name>
    <name type="common">Marine alga</name>
    <name type="synonym">Syracosphaera carterae</name>
    <dbReference type="NCBI Taxonomy" id="13221"/>
    <lineage>
        <taxon>Eukaryota</taxon>
        <taxon>Haptista</taxon>
        <taxon>Haptophyta</taxon>
        <taxon>Prymnesiophyceae</taxon>
        <taxon>Isochrysidales</taxon>
        <taxon>Isochrysidaceae</taxon>
        <taxon>Chrysotila</taxon>
    </lineage>
</organism>
<dbReference type="EMBL" id="HBIZ01066822">
    <property type="protein sequence ID" value="CAE0788220.1"/>
    <property type="molecule type" value="Transcribed_RNA"/>
</dbReference>
<dbReference type="AlphaFoldDB" id="A0A7S4C681"/>